<keyword evidence="1" id="KW-0489">Methyltransferase</keyword>
<accession>K0TB38</accession>
<dbReference type="GO" id="GO:0019354">
    <property type="term" value="P:siroheme biosynthetic process"/>
    <property type="evidence" value="ECO:0007669"/>
    <property type="project" value="TreeGrafter"/>
</dbReference>
<dbReference type="InterPro" id="IPR050161">
    <property type="entry name" value="Siro_Cobalamin_biosynth"/>
</dbReference>
<dbReference type="Gene3D" id="3.40.1010.10">
    <property type="entry name" value="Cobalt-precorrin-4 Transmethylase, Domain 1"/>
    <property type="match status" value="1"/>
</dbReference>
<dbReference type="AlphaFoldDB" id="K0TB38"/>
<dbReference type="OMA" id="CVGKRGD"/>
<sequence>MPRPKTTSHLARALCAVCGLNVLTTCCAFRSNLPSESFHVTGRQKTITSSSYEPACDDVKRTDQHNVVRSKILDLLRDIDSDSPSSERMGVESTVVHLVGTGLNPSLADLPLKTLRLLCEADVVLYDNLGLSADSIMEVVPDHCRTICVGKRGDDGTSWKQADIDALIRETAEASAEAGEDRTIVRLKGGDPFLFGRARTEIETLREGRIPYTYTPAVSSCVAGPHLAGIPLTDPLLGCQSFGVWSGTDALGRVTGGKDWRNVGVDSLVFLMIGRLDKLDSLCESLSAAGTESLNGDTPCAVIQNAGGPRVLQANQQKSNDRLACQRVWRSTLRRITSDIRASDSSIKTVSPAVCVVGQIAQLDLLDCNVVIKDKEK</sequence>
<dbReference type="PANTHER" id="PTHR45790:SF3">
    <property type="entry name" value="S-ADENOSYL-L-METHIONINE-DEPENDENT UROPORPHYRINOGEN III METHYLTRANSFERASE, CHLOROPLASTIC"/>
    <property type="match status" value="1"/>
</dbReference>
<dbReference type="Gene3D" id="3.30.950.10">
    <property type="entry name" value="Methyltransferase, Cobalt-precorrin-4 Transmethylase, Domain 2"/>
    <property type="match status" value="1"/>
</dbReference>
<evidence type="ECO:0000313" key="7">
    <source>
        <dbReference type="EMBL" id="EJK75993.1"/>
    </source>
</evidence>
<dbReference type="InterPro" id="IPR014776">
    <property type="entry name" value="4pyrrole_Mease_sub2"/>
</dbReference>
<protein>
    <recommendedName>
        <fullName evidence="6">Tetrapyrrole methylase domain-containing protein</fullName>
    </recommendedName>
</protein>
<organism evidence="7 8">
    <name type="scientific">Thalassiosira oceanica</name>
    <name type="common">Marine diatom</name>
    <dbReference type="NCBI Taxonomy" id="159749"/>
    <lineage>
        <taxon>Eukaryota</taxon>
        <taxon>Sar</taxon>
        <taxon>Stramenopiles</taxon>
        <taxon>Ochrophyta</taxon>
        <taxon>Bacillariophyta</taxon>
        <taxon>Coscinodiscophyceae</taxon>
        <taxon>Thalassiosirophycidae</taxon>
        <taxon>Thalassiosirales</taxon>
        <taxon>Thalassiosiraceae</taxon>
        <taxon>Thalassiosira</taxon>
    </lineage>
</organism>
<dbReference type="GO" id="GO:0004851">
    <property type="term" value="F:uroporphyrin-III C-methyltransferase activity"/>
    <property type="evidence" value="ECO:0007669"/>
    <property type="project" value="TreeGrafter"/>
</dbReference>
<keyword evidence="8" id="KW-1185">Reference proteome</keyword>
<dbReference type="InterPro" id="IPR014777">
    <property type="entry name" value="4pyrrole_Mease_sub1"/>
</dbReference>
<comment type="caution">
    <text evidence="7">The sequence shown here is derived from an EMBL/GenBank/DDBJ whole genome shotgun (WGS) entry which is preliminary data.</text>
</comment>
<evidence type="ECO:0000259" key="6">
    <source>
        <dbReference type="Pfam" id="PF00590"/>
    </source>
</evidence>
<evidence type="ECO:0000256" key="3">
    <source>
        <dbReference type="ARBA" id="ARBA00022691"/>
    </source>
</evidence>
<dbReference type="OrthoDB" id="508204at2759"/>
<name>K0TB38_THAOC</name>
<dbReference type="InterPro" id="IPR035996">
    <property type="entry name" value="4pyrrol_Methylase_sf"/>
</dbReference>
<evidence type="ECO:0000256" key="2">
    <source>
        <dbReference type="ARBA" id="ARBA00022679"/>
    </source>
</evidence>
<dbReference type="SUPFAM" id="SSF53790">
    <property type="entry name" value="Tetrapyrrole methylase"/>
    <property type="match status" value="1"/>
</dbReference>
<dbReference type="InterPro" id="IPR000878">
    <property type="entry name" value="4pyrrol_Mease"/>
</dbReference>
<feature type="chain" id="PRO_5030173149" description="Tetrapyrrole methylase domain-containing protein" evidence="5">
    <location>
        <begin position="29"/>
        <end position="377"/>
    </location>
</feature>
<dbReference type="PANTHER" id="PTHR45790">
    <property type="entry name" value="SIROHEME SYNTHASE-RELATED"/>
    <property type="match status" value="1"/>
</dbReference>
<keyword evidence="5" id="KW-0732">Signal</keyword>
<feature type="signal peptide" evidence="5">
    <location>
        <begin position="1"/>
        <end position="28"/>
    </location>
</feature>
<reference evidence="7 8" key="1">
    <citation type="journal article" date="2012" name="Genome Biol.">
        <title>Genome and low-iron response of an oceanic diatom adapted to chronic iron limitation.</title>
        <authorList>
            <person name="Lommer M."/>
            <person name="Specht M."/>
            <person name="Roy A.S."/>
            <person name="Kraemer L."/>
            <person name="Andreson R."/>
            <person name="Gutowska M.A."/>
            <person name="Wolf J."/>
            <person name="Bergner S.V."/>
            <person name="Schilhabel M.B."/>
            <person name="Klostermeier U.C."/>
            <person name="Beiko R.G."/>
            <person name="Rosenstiel P."/>
            <person name="Hippler M."/>
            <person name="Laroche J."/>
        </authorList>
    </citation>
    <scope>NUCLEOTIDE SEQUENCE [LARGE SCALE GENOMIC DNA]</scope>
    <source>
        <strain evidence="7 8">CCMP1005</strain>
    </source>
</reference>
<proteinExistence type="predicted"/>
<evidence type="ECO:0000313" key="8">
    <source>
        <dbReference type="Proteomes" id="UP000266841"/>
    </source>
</evidence>
<keyword evidence="2" id="KW-0808">Transferase</keyword>
<dbReference type="GO" id="GO:0032259">
    <property type="term" value="P:methylation"/>
    <property type="evidence" value="ECO:0007669"/>
    <property type="project" value="UniProtKB-KW"/>
</dbReference>
<evidence type="ECO:0000256" key="1">
    <source>
        <dbReference type="ARBA" id="ARBA00022603"/>
    </source>
</evidence>
<keyword evidence="3" id="KW-0949">S-adenosyl-L-methionine</keyword>
<keyword evidence="4" id="KW-0627">Porphyrin biosynthesis</keyword>
<dbReference type="eggNOG" id="KOG1527">
    <property type="taxonomic scope" value="Eukaryota"/>
</dbReference>
<gene>
    <name evidence="7" type="ORF">THAOC_02266</name>
</gene>
<evidence type="ECO:0000256" key="5">
    <source>
        <dbReference type="SAM" id="SignalP"/>
    </source>
</evidence>
<feature type="domain" description="Tetrapyrrole methylase" evidence="6">
    <location>
        <begin position="96"/>
        <end position="309"/>
    </location>
</feature>
<dbReference type="EMBL" id="AGNL01002613">
    <property type="protein sequence ID" value="EJK75993.1"/>
    <property type="molecule type" value="Genomic_DNA"/>
</dbReference>
<dbReference type="Proteomes" id="UP000266841">
    <property type="component" value="Unassembled WGS sequence"/>
</dbReference>
<dbReference type="Pfam" id="PF00590">
    <property type="entry name" value="TP_methylase"/>
    <property type="match status" value="1"/>
</dbReference>
<evidence type="ECO:0000256" key="4">
    <source>
        <dbReference type="ARBA" id="ARBA00023244"/>
    </source>
</evidence>